<name>A0A7S8C7N1_9HYPH</name>
<dbReference type="AlphaFoldDB" id="A0A7S8C7N1"/>
<proteinExistence type="predicted"/>
<sequence>MAENTVPGLVPVTAEQYAAEGDIRLDQEARDGGFFDSVERSFTSGGNYGYQIYKRLDREANAPTPVDGYDPQYDLDRHRDQIPGRYIKDFVYAQSPEEFQMIFADMQSEMHDQAVLARRGGVSTFVAEGLAGLVDLDTPIAFLSGGAAAAAKASRWTGRAARGALAGGASQTAMATVAHEAGTTGDWTEIPLAGLAGMGFGMVGGMMAKTKGGKLGDTPRRSVRTRLLTGLDKSSPRPWTRVCLSQTGISGRRASRMRTRTVAGSGNNKSRRLHRKGVSHRHSSRSRLYQTV</sequence>
<evidence type="ECO:0000256" key="1">
    <source>
        <dbReference type="SAM" id="MobiDB-lite"/>
    </source>
</evidence>
<dbReference type="Proteomes" id="UP000593594">
    <property type="component" value="Chromosome"/>
</dbReference>
<feature type="compositionally biased region" description="Basic residues" evidence="1">
    <location>
        <begin position="269"/>
        <end position="285"/>
    </location>
</feature>
<gene>
    <name evidence="2" type="ORF">HW532_20855</name>
</gene>
<reference evidence="2 3" key="1">
    <citation type="submission" date="2020-06" db="EMBL/GenBank/DDBJ databases">
        <title>Genome sequence of 2 isolates from Red Sea Mangroves.</title>
        <authorList>
            <person name="Sefrji F."/>
            <person name="Michoud G."/>
            <person name="Merlino G."/>
            <person name="Daffonchio D."/>
        </authorList>
    </citation>
    <scope>NUCLEOTIDE SEQUENCE [LARGE SCALE GENOMIC DNA]</scope>
    <source>
        <strain evidence="2 3">R1DC25</strain>
    </source>
</reference>
<evidence type="ECO:0000313" key="3">
    <source>
        <dbReference type="Proteomes" id="UP000593594"/>
    </source>
</evidence>
<dbReference type="KEGG" id="kmn:HW532_20855"/>
<dbReference type="EMBL" id="CP058214">
    <property type="protein sequence ID" value="QPC44930.1"/>
    <property type="molecule type" value="Genomic_DNA"/>
</dbReference>
<accession>A0A7S8C7N1</accession>
<protein>
    <submittedName>
        <fullName evidence="2">Uncharacterized protein</fullName>
    </submittedName>
</protein>
<feature type="region of interest" description="Disordered" evidence="1">
    <location>
        <begin position="250"/>
        <end position="292"/>
    </location>
</feature>
<evidence type="ECO:0000313" key="2">
    <source>
        <dbReference type="EMBL" id="QPC44930.1"/>
    </source>
</evidence>
<dbReference type="RefSeq" id="WP_213162303.1">
    <property type="nucleotide sequence ID" value="NZ_CP058214.1"/>
</dbReference>
<organism evidence="2 3">
    <name type="scientific">Kaustia mangrovi</name>
    <dbReference type="NCBI Taxonomy" id="2593653"/>
    <lineage>
        <taxon>Bacteria</taxon>
        <taxon>Pseudomonadati</taxon>
        <taxon>Pseudomonadota</taxon>
        <taxon>Alphaproteobacteria</taxon>
        <taxon>Hyphomicrobiales</taxon>
        <taxon>Parvibaculaceae</taxon>
        <taxon>Kaustia</taxon>
    </lineage>
</organism>
<keyword evidence="3" id="KW-1185">Reference proteome</keyword>